<dbReference type="GO" id="GO:0004497">
    <property type="term" value="F:monooxygenase activity"/>
    <property type="evidence" value="ECO:0007669"/>
    <property type="project" value="UniProtKB-KW"/>
</dbReference>
<feature type="signal peptide" evidence="10">
    <location>
        <begin position="1"/>
        <end position="22"/>
    </location>
</feature>
<dbReference type="Gene3D" id="1.10.630.10">
    <property type="entry name" value="Cytochrome P450"/>
    <property type="match status" value="1"/>
</dbReference>
<dbReference type="GO" id="GO:0016705">
    <property type="term" value="F:oxidoreductase activity, acting on paired donors, with incorporation or reduction of molecular oxygen"/>
    <property type="evidence" value="ECO:0007669"/>
    <property type="project" value="InterPro"/>
</dbReference>
<keyword evidence="4" id="KW-0812">Transmembrane</keyword>
<accession>A0A3P6CK60</accession>
<dbReference type="PANTHER" id="PTHR24286">
    <property type="entry name" value="CYTOCHROME P450 26"/>
    <property type="match status" value="1"/>
</dbReference>
<dbReference type="PRINTS" id="PR00465">
    <property type="entry name" value="EP450IV"/>
</dbReference>
<keyword evidence="9" id="KW-0560">Oxidoreductase</keyword>
<name>A0A3P6CK60_BRACM</name>
<dbReference type="InterPro" id="IPR001128">
    <property type="entry name" value="Cyt_P450"/>
</dbReference>
<dbReference type="InterPro" id="IPR036396">
    <property type="entry name" value="Cyt_P450_sf"/>
</dbReference>
<keyword evidence="6" id="KW-0472">Membrane</keyword>
<dbReference type="PROSITE" id="PS00086">
    <property type="entry name" value="CYTOCHROME_P450"/>
    <property type="match status" value="1"/>
</dbReference>
<evidence type="ECO:0000256" key="7">
    <source>
        <dbReference type="ARBA" id="ARBA00023004"/>
    </source>
</evidence>
<keyword evidence="3 8" id="KW-0349">Heme</keyword>
<keyword evidence="7 8" id="KW-0408">Iron</keyword>
<proteinExistence type="inferred from homology"/>
<dbReference type="AlphaFoldDB" id="A0A3P6CK60"/>
<feature type="chain" id="PRO_5018215281" description="Cytochrome P450" evidence="10">
    <location>
        <begin position="23"/>
        <end position="500"/>
    </location>
</feature>
<dbReference type="CDD" id="cd11043">
    <property type="entry name" value="CYP90-like"/>
    <property type="match status" value="1"/>
</dbReference>
<feature type="binding site" description="axial binding residue" evidence="8">
    <location>
        <position position="439"/>
    </location>
    <ligand>
        <name>heme</name>
        <dbReference type="ChEBI" id="CHEBI:30413"/>
    </ligand>
    <ligandPart>
        <name>Fe</name>
        <dbReference type="ChEBI" id="CHEBI:18248"/>
    </ligandPart>
</feature>
<evidence type="ECO:0000256" key="8">
    <source>
        <dbReference type="PIRSR" id="PIRSR602403-1"/>
    </source>
</evidence>
<evidence type="ECO:0000256" key="10">
    <source>
        <dbReference type="SAM" id="SignalP"/>
    </source>
</evidence>
<organism evidence="11">
    <name type="scientific">Brassica campestris</name>
    <name type="common">Field mustard</name>
    <dbReference type="NCBI Taxonomy" id="3711"/>
    <lineage>
        <taxon>Eukaryota</taxon>
        <taxon>Viridiplantae</taxon>
        <taxon>Streptophyta</taxon>
        <taxon>Embryophyta</taxon>
        <taxon>Tracheophyta</taxon>
        <taxon>Spermatophyta</taxon>
        <taxon>Magnoliopsida</taxon>
        <taxon>eudicotyledons</taxon>
        <taxon>Gunneridae</taxon>
        <taxon>Pentapetalae</taxon>
        <taxon>rosids</taxon>
        <taxon>malvids</taxon>
        <taxon>Brassicales</taxon>
        <taxon>Brassicaceae</taxon>
        <taxon>Brassiceae</taxon>
        <taxon>Brassica</taxon>
    </lineage>
</organism>
<evidence type="ECO:0000256" key="3">
    <source>
        <dbReference type="ARBA" id="ARBA00022617"/>
    </source>
</evidence>
<dbReference type="SUPFAM" id="SSF48264">
    <property type="entry name" value="Cytochrome P450"/>
    <property type="match status" value="1"/>
</dbReference>
<protein>
    <recommendedName>
        <fullName evidence="12">Cytochrome P450</fullName>
    </recommendedName>
</protein>
<dbReference type="InterPro" id="IPR017972">
    <property type="entry name" value="Cyt_P450_CS"/>
</dbReference>
<sequence length="500" mass="57508">MSFMWNVEILIIALVVVRISQWLYRWSNPNVRCNGKLPPGSMGFPIIGETIEFFKPCELLEIPSFFQNRMQRYGSLFRSNIMGSKTVISTDSDVIFEIFRQENQSFELSYPDVFVRVFGKDNLFFQTGNIHKHIKKSTMQLIGSEGLKRKMIQSMNQATREQLKWKANEGTFDLRDAVSSLIASYLTPKLISNLKPETQAELIDHFKAFNIDWFRSPFAPSTWKIIYKVLKARREAMQLIKEALKKRKESREKHGDFLDTLLEDMEKEDSIYDEASVINLLLVIGVVSKDTTSVATALMVNLLSKNPEVLVELKREHGAILQKRKDKEAELSWEEYKYNMTFTNMVINESLRLSNLGSILFRKALKDVEIKGDYMGKIFLPTGYTIPAGWIVAVAPSVVHYNSEIYENPLEFNPWRWEGKDLRSVTKTLMVFGGGTRQCVGADFARLQMTVFLHHLVTTYDFLVVQECEMTRTPLPCFTKDLLINISPTFPSEPCSSKSS</sequence>
<dbReference type="GO" id="GO:0016020">
    <property type="term" value="C:membrane"/>
    <property type="evidence" value="ECO:0007669"/>
    <property type="project" value="UniProtKB-SubCell"/>
</dbReference>
<dbReference type="GO" id="GO:0020037">
    <property type="term" value="F:heme binding"/>
    <property type="evidence" value="ECO:0007669"/>
    <property type="project" value="InterPro"/>
</dbReference>
<dbReference type="InterPro" id="IPR002403">
    <property type="entry name" value="Cyt_P450_E_grp-IV"/>
</dbReference>
<reference evidence="11" key="1">
    <citation type="submission" date="2018-11" db="EMBL/GenBank/DDBJ databases">
        <authorList>
            <consortium name="Genoscope - CEA"/>
            <person name="William W."/>
        </authorList>
    </citation>
    <scope>NUCLEOTIDE SEQUENCE</scope>
</reference>
<evidence type="ECO:0000256" key="6">
    <source>
        <dbReference type="ARBA" id="ARBA00022989"/>
    </source>
</evidence>
<keyword evidence="5 8" id="KW-0479">Metal-binding</keyword>
<evidence type="ECO:0000256" key="4">
    <source>
        <dbReference type="ARBA" id="ARBA00022692"/>
    </source>
</evidence>
<dbReference type="PRINTS" id="PR00385">
    <property type="entry name" value="P450"/>
</dbReference>
<dbReference type="PANTHER" id="PTHR24286:SF306">
    <property type="entry name" value="CYTOCHROME P450"/>
    <property type="match status" value="1"/>
</dbReference>
<evidence type="ECO:0008006" key="12">
    <source>
        <dbReference type="Google" id="ProtNLM"/>
    </source>
</evidence>
<dbReference type="EMBL" id="LR031576">
    <property type="protein sequence ID" value="VDD13284.1"/>
    <property type="molecule type" value="Genomic_DNA"/>
</dbReference>
<evidence type="ECO:0000256" key="9">
    <source>
        <dbReference type="RuleBase" id="RU000461"/>
    </source>
</evidence>
<evidence type="ECO:0000256" key="2">
    <source>
        <dbReference type="ARBA" id="ARBA00010617"/>
    </source>
</evidence>
<comment type="cofactor">
    <cofactor evidence="8">
        <name>heme</name>
        <dbReference type="ChEBI" id="CHEBI:30413"/>
    </cofactor>
</comment>
<dbReference type="GO" id="GO:0005506">
    <property type="term" value="F:iron ion binding"/>
    <property type="evidence" value="ECO:0007669"/>
    <property type="project" value="InterPro"/>
</dbReference>
<comment type="subcellular location">
    <subcellularLocation>
        <location evidence="1">Membrane</location>
        <topology evidence="1">Single-pass membrane protein</topology>
    </subcellularLocation>
</comment>
<evidence type="ECO:0000313" key="11">
    <source>
        <dbReference type="EMBL" id="VDD13284.1"/>
    </source>
</evidence>
<keyword evidence="9" id="KW-0503">Monooxygenase</keyword>
<keyword evidence="10" id="KW-0732">Signal</keyword>
<keyword evidence="6" id="KW-1133">Transmembrane helix</keyword>
<comment type="similarity">
    <text evidence="2 9">Belongs to the cytochrome P450 family.</text>
</comment>
<evidence type="ECO:0000256" key="5">
    <source>
        <dbReference type="ARBA" id="ARBA00022723"/>
    </source>
</evidence>
<gene>
    <name evidence="11" type="ORF">BRAA04T17383Z</name>
</gene>
<evidence type="ECO:0000256" key="1">
    <source>
        <dbReference type="ARBA" id="ARBA00004167"/>
    </source>
</evidence>
<dbReference type="Pfam" id="PF00067">
    <property type="entry name" value="p450"/>
    <property type="match status" value="1"/>
</dbReference>